<evidence type="ECO:0000313" key="2">
    <source>
        <dbReference type="Proteomes" id="UP001610446"/>
    </source>
</evidence>
<accession>A0ABR4JYD2</accession>
<dbReference type="EMBL" id="JBFXLU010000075">
    <property type="protein sequence ID" value="KAL2845063.1"/>
    <property type="molecule type" value="Genomic_DNA"/>
</dbReference>
<name>A0ABR4JYD2_9EURO</name>
<reference evidence="1 2" key="1">
    <citation type="submission" date="2024-07" db="EMBL/GenBank/DDBJ databases">
        <title>Section-level genome sequencing and comparative genomics of Aspergillus sections Usti and Cavernicolus.</title>
        <authorList>
            <consortium name="Lawrence Berkeley National Laboratory"/>
            <person name="Nybo J.L."/>
            <person name="Vesth T.C."/>
            <person name="Theobald S."/>
            <person name="Frisvad J.C."/>
            <person name="Larsen T.O."/>
            <person name="Kjaerboelling I."/>
            <person name="Rothschild-Mancinelli K."/>
            <person name="Lyhne E.K."/>
            <person name="Kogle M.E."/>
            <person name="Barry K."/>
            <person name="Clum A."/>
            <person name="Na H."/>
            <person name="Ledsgaard L."/>
            <person name="Lin J."/>
            <person name="Lipzen A."/>
            <person name="Kuo A."/>
            <person name="Riley R."/>
            <person name="Mondo S."/>
            <person name="Labutti K."/>
            <person name="Haridas S."/>
            <person name="Pangalinan J."/>
            <person name="Salamov A.A."/>
            <person name="Simmons B.A."/>
            <person name="Magnuson J.K."/>
            <person name="Chen J."/>
            <person name="Drula E."/>
            <person name="Henrissat B."/>
            <person name="Wiebenga A."/>
            <person name="Lubbers R.J."/>
            <person name="Gomes A.C."/>
            <person name="Makela M.R."/>
            <person name="Stajich J."/>
            <person name="Grigoriev I.V."/>
            <person name="Mortensen U.H."/>
            <person name="De Vries R.P."/>
            <person name="Baker S.E."/>
            <person name="Andersen M.R."/>
        </authorList>
    </citation>
    <scope>NUCLEOTIDE SEQUENCE [LARGE SCALE GENOMIC DNA]</scope>
    <source>
        <strain evidence="1 2">CBS 123904</strain>
    </source>
</reference>
<evidence type="ECO:0008006" key="3">
    <source>
        <dbReference type="Google" id="ProtNLM"/>
    </source>
</evidence>
<evidence type="ECO:0000313" key="1">
    <source>
        <dbReference type="EMBL" id="KAL2845063.1"/>
    </source>
</evidence>
<comment type="caution">
    <text evidence="1">The sequence shown here is derived from an EMBL/GenBank/DDBJ whole genome shotgun (WGS) entry which is preliminary data.</text>
</comment>
<proteinExistence type="predicted"/>
<dbReference type="Proteomes" id="UP001610446">
    <property type="component" value="Unassembled WGS sequence"/>
</dbReference>
<protein>
    <recommendedName>
        <fullName evidence="3">Secreted protein</fullName>
    </recommendedName>
</protein>
<keyword evidence="2" id="KW-1185">Reference proteome</keyword>
<sequence length="90" mass="10434">MFLWLMRGWCWASENSLAWLFGFLTAYLFLPTFSNPLQLLRLRLSQNPCYNQALLKFTNRVCLPLAIQDDTFASPRAISTKDSITKLEKS</sequence>
<gene>
    <name evidence="1" type="ORF">BJY01DRAFT_214514</name>
</gene>
<organism evidence="1 2">
    <name type="scientific">Aspergillus pseudoustus</name>
    <dbReference type="NCBI Taxonomy" id="1810923"/>
    <lineage>
        <taxon>Eukaryota</taxon>
        <taxon>Fungi</taxon>
        <taxon>Dikarya</taxon>
        <taxon>Ascomycota</taxon>
        <taxon>Pezizomycotina</taxon>
        <taxon>Eurotiomycetes</taxon>
        <taxon>Eurotiomycetidae</taxon>
        <taxon>Eurotiales</taxon>
        <taxon>Aspergillaceae</taxon>
        <taxon>Aspergillus</taxon>
        <taxon>Aspergillus subgen. Nidulantes</taxon>
    </lineage>
</organism>